<dbReference type="OrthoDB" id="10662839at2759"/>
<dbReference type="Proteomes" id="UP000663825">
    <property type="component" value="Unassembled WGS sequence"/>
</dbReference>
<evidence type="ECO:0000313" key="5">
    <source>
        <dbReference type="EMBL" id="CAF4413242.1"/>
    </source>
</evidence>
<feature type="compositionally biased region" description="Polar residues" evidence="1">
    <location>
        <begin position="53"/>
        <end position="69"/>
    </location>
</feature>
<sequence>MGKCYSCSKLRPSQTKNSHTPTRCKLRSDLTMPTFDTSVGLLHHNLRTVSSATIPSNKVETKDPSMSNDTNRKKSLAEDPSMIKDTNRKKSFTDDPSMSKDTNRKNSFTEDISLVWKLDDITYFDHDPIEESSIAEKHLNLENFVVIWLDDQFVDKRSRDVVRAQVNYLEVFYDVDQCVDEISEIDTDKIFLIVSENYFNQLALILESFEQVHSVYILCYNQDIYNMYMIHDFALSEYRKLAGYFIDIDQISHAIRKRKAQLRPFKKS</sequence>
<reference evidence="3" key="1">
    <citation type="submission" date="2021-02" db="EMBL/GenBank/DDBJ databases">
        <authorList>
            <person name="Nowell W R."/>
        </authorList>
    </citation>
    <scope>NUCLEOTIDE SEQUENCE</scope>
</reference>
<evidence type="ECO:0000313" key="7">
    <source>
        <dbReference type="EMBL" id="CAF4762213.1"/>
    </source>
</evidence>
<dbReference type="Proteomes" id="UP000663869">
    <property type="component" value="Unassembled WGS sequence"/>
</dbReference>
<feature type="region of interest" description="Disordered" evidence="1">
    <location>
        <begin position="53"/>
        <end position="104"/>
    </location>
</feature>
<dbReference type="EMBL" id="CAJNYU010002774">
    <property type="protein sequence ID" value="CAF3600343.1"/>
    <property type="molecule type" value="Genomic_DNA"/>
</dbReference>
<feature type="region of interest" description="Disordered" evidence="1">
    <location>
        <begin position="1"/>
        <end position="24"/>
    </location>
</feature>
<feature type="compositionally biased region" description="Polar residues" evidence="1">
    <location>
        <begin position="11"/>
        <end position="21"/>
    </location>
</feature>
<dbReference type="AlphaFoldDB" id="A0A818F7J0"/>
<evidence type="ECO:0000313" key="6">
    <source>
        <dbReference type="EMBL" id="CAF4583200.1"/>
    </source>
</evidence>
<evidence type="ECO:0000313" key="8">
    <source>
        <dbReference type="Proteomes" id="UP000663872"/>
    </source>
</evidence>
<organism evidence="3 8">
    <name type="scientific">Rotaria socialis</name>
    <dbReference type="NCBI Taxonomy" id="392032"/>
    <lineage>
        <taxon>Eukaryota</taxon>
        <taxon>Metazoa</taxon>
        <taxon>Spiralia</taxon>
        <taxon>Gnathifera</taxon>
        <taxon>Rotifera</taxon>
        <taxon>Eurotatoria</taxon>
        <taxon>Bdelloidea</taxon>
        <taxon>Philodinida</taxon>
        <taxon>Philodinidae</taxon>
        <taxon>Rotaria</taxon>
    </lineage>
</organism>
<dbReference type="EMBL" id="CAJNYT010002455">
    <property type="protein sequence ID" value="CAF3469698.1"/>
    <property type="molecule type" value="Genomic_DNA"/>
</dbReference>
<feature type="compositionally biased region" description="Basic and acidic residues" evidence="1">
    <location>
        <begin position="70"/>
        <end position="104"/>
    </location>
</feature>
<keyword evidence="9" id="KW-1185">Reference proteome</keyword>
<protein>
    <submittedName>
        <fullName evidence="3">Uncharacterized protein</fullName>
    </submittedName>
</protein>
<proteinExistence type="predicted"/>
<evidence type="ECO:0000256" key="1">
    <source>
        <dbReference type="SAM" id="MobiDB-lite"/>
    </source>
</evidence>
<dbReference type="Proteomes" id="UP000663872">
    <property type="component" value="Unassembled WGS sequence"/>
</dbReference>
<dbReference type="EMBL" id="CAJOBR010004009">
    <property type="protein sequence ID" value="CAF4762213.1"/>
    <property type="molecule type" value="Genomic_DNA"/>
</dbReference>
<dbReference type="Proteomes" id="UP000663873">
    <property type="component" value="Unassembled WGS sequence"/>
</dbReference>
<dbReference type="EMBL" id="CAJOBP010003639">
    <property type="protein sequence ID" value="CAF4413242.1"/>
    <property type="molecule type" value="Genomic_DNA"/>
</dbReference>
<dbReference type="EMBL" id="CAJOBQ010002875">
    <property type="protein sequence ID" value="CAF4583200.1"/>
    <property type="molecule type" value="Genomic_DNA"/>
</dbReference>
<evidence type="ECO:0000313" key="4">
    <source>
        <dbReference type="EMBL" id="CAF3600343.1"/>
    </source>
</evidence>
<dbReference type="Proteomes" id="UP000663862">
    <property type="component" value="Unassembled WGS sequence"/>
</dbReference>
<dbReference type="EMBL" id="CAJNXB010000071">
    <property type="protein sequence ID" value="CAF3018537.1"/>
    <property type="molecule type" value="Genomic_DNA"/>
</dbReference>
<evidence type="ECO:0000313" key="3">
    <source>
        <dbReference type="EMBL" id="CAF3469698.1"/>
    </source>
</evidence>
<gene>
    <name evidence="4" type="ORF">FME351_LOCUS21919</name>
    <name evidence="3" type="ORF">GRG538_LOCUS15561</name>
    <name evidence="7" type="ORF">QYT958_LOCUS21690</name>
    <name evidence="2" type="ORF">TIS948_LOCUS2324</name>
    <name evidence="6" type="ORF">TSG867_LOCUS26707</name>
    <name evidence="5" type="ORF">UJA718_LOCUS19988</name>
</gene>
<dbReference type="Proteomes" id="UP000663848">
    <property type="component" value="Unassembled WGS sequence"/>
</dbReference>
<evidence type="ECO:0000313" key="9">
    <source>
        <dbReference type="Proteomes" id="UP000663873"/>
    </source>
</evidence>
<accession>A0A818F7J0</accession>
<evidence type="ECO:0000313" key="2">
    <source>
        <dbReference type="EMBL" id="CAF3018537.1"/>
    </source>
</evidence>
<name>A0A818F7J0_9BILA</name>
<comment type="caution">
    <text evidence="3">The sequence shown here is derived from an EMBL/GenBank/DDBJ whole genome shotgun (WGS) entry which is preliminary data.</text>
</comment>